<evidence type="ECO:0000313" key="3">
    <source>
        <dbReference type="Proteomes" id="UP000315395"/>
    </source>
</evidence>
<evidence type="ECO:0000313" key="2">
    <source>
        <dbReference type="EMBL" id="QDO87997.1"/>
    </source>
</evidence>
<keyword evidence="1" id="KW-0472">Membrane</keyword>
<dbReference type="Proteomes" id="UP000315395">
    <property type="component" value="Chromosome"/>
</dbReference>
<gene>
    <name evidence="2" type="ORF">FNH13_06265</name>
</gene>
<feature type="transmembrane region" description="Helical" evidence="1">
    <location>
        <begin position="15"/>
        <end position="34"/>
    </location>
</feature>
<dbReference type="EMBL" id="CP041616">
    <property type="protein sequence ID" value="QDO87997.1"/>
    <property type="molecule type" value="Genomic_DNA"/>
</dbReference>
<feature type="transmembrane region" description="Helical" evidence="1">
    <location>
        <begin position="46"/>
        <end position="65"/>
    </location>
</feature>
<dbReference type="RefSeq" id="WP_143782672.1">
    <property type="nucleotide sequence ID" value="NZ_CP041616.1"/>
</dbReference>
<feature type="transmembrane region" description="Helical" evidence="1">
    <location>
        <begin position="173"/>
        <end position="194"/>
    </location>
</feature>
<dbReference type="KEGG" id="orz:FNH13_06265"/>
<keyword evidence="3" id="KW-1185">Reference proteome</keyword>
<protein>
    <recommendedName>
        <fullName evidence="4">PH domain-containing protein</fullName>
    </recommendedName>
</protein>
<proteinExistence type="predicted"/>
<keyword evidence="1" id="KW-1133">Transmembrane helix</keyword>
<sequence length="195" mass="20949">MAAETTTYRTLPSRVTGWTILIATSGLAVAIGMMEAASGNNPITPAAFLAVVAAVVWIVLLRPAVRVSDDRVQMSNLVTDIEVPYSRLKAAEHQWALEIIDNAGTKHSSWAIPVRRELRPRRDIDSYAEATTKGKTAEGNNAEVISGRVQQMVQRWKLAGGHAEPGLGVSPTWSWTAIVPLAAAVAFLVVVLLLG</sequence>
<dbReference type="OrthoDB" id="5148800at2"/>
<evidence type="ECO:0008006" key="4">
    <source>
        <dbReference type="Google" id="ProtNLM"/>
    </source>
</evidence>
<dbReference type="AlphaFoldDB" id="A0A516G8Z3"/>
<name>A0A516G8Z3_9MICO</name>
<evidence type="ECO:0000256" key="1">
    <source>
        <dbReference type="SAM" id="Phobius"/>
    </source>
</evidence>
<reference evidence="2 3" key="1">
    <citation type="submission" date="2019-07" db="EMBL/GenBank/DDBJ databases">
        <title>complete genome sequencing of Ornithinimicrobium sp. H23M54.</title>
        <authorList>
            <person name="Bae J.-W."/>
            <person name="Lee S.-Y."/>
        </authorList>
    </citation>
    <scope>NUCLEOTIDE SEQUENCE [LARGE SCALE GENOMIC DNA]</scope>
    <source>
        <strain evidence="2 3">H23M54</strain>
    </source>
</reference>
<organism evidence="2 3">
    <name type="scientific">Ornithinimicrobium ciconiae</name>
    <dbReference type="NCBI Taxonomy" id="2594265"/>
    <lineage>
        <taxon>Bacteria</taxon>
        <taxon>Bacillati</taxon>
        <taxon>Actinomycetota</taxon>
        <taxon>Actinomycetes</taxon>
        <taxon>Micrococcales</taxon>
        <taxon>Ornithinimicrobiaceae</taxon>
        <taxon>Ornithinimicrobium</taxon>
    </lineage>
</organism>
<accession>A0A516G8Z3</accession>
<keyword evidence="1" id="KW-0812">Transmembrane</keyword>